<dbReference type="InterPro" id="IPR029052">
    <property type="entry name" value="Metallo-depent_PP-like"/>
</dbReference>
<gene>
    <name evidence="3" type="ORF">C7437_101726</name>
</gene>
<organism evidence="3 4">
    <name type="scientific">Psychrobacillus insolitus</name>
    <dbReference type="NCBI Taxonomy" id="1461"/>
    <lineage>
        <taxon>Bacteria</taxon>
        <taxon>Bacillati</taxon>
        <taxon>Bacillota</taxon>
        <taxon>Bacilli</taxon>
        <taxon>Bacillales</taxon>
        <taxon>Bacillaceae</taxon>
        <taxon>Psychrobacillus</taxon>
    </lineage>
</organism>
<dbReference type="OrthoDB" id="2351901at2"/>
<sequence>MKYALIGDIHSSVDDLKAVLSHIQNVDPSLVIVGTGDIYECIIGKKRAKKEKFNKLTEVTIEPEKLDPYLTFPTVYGNQEERIVAIYTGNHSIIDQIKTLPSKIIIQNATITHGHEWQWDGDPFTPKFPIEEGKLVFFGHSHTSKFYRNGVCIPFEFNQKIHINSEHTAVNIGSVIDHREWVLYDSEDKTIEFKKPAL</sequence>
<comment type="similarity">
    <text evidence="1">Belongs to the metallophosphoesterase superfamily. YfcE family.</text>
</comment>
<dbReference type="RefSeq" id="WP_111438244.1">
    <property type="nucleotide sequence ID" value="NZ_QKZI01000001.1"/>
</dbReference>
<name>A0A2W7MKE8_9BACI</name>
<evidence type="ECO:0000313" key="4">
    <source>
        <dbReference type="Proteomes" id="UP000248646"/>
    </source>
</evidence>
<accession>A0A2W7MKE8</accession>
<comment type="caution">
    <text evidence="3">The sequence shown here is derived from an EMBL/GenBank/DDBJ whole genome shotgun (WGS) entry which is preliminary data.</text>
</comment>
<dbReference type="Gene3D" id="3.60.21.10">
    <property type="match status" value="1"/>
</dbReference>
<dbReference type="Pfam" id="PF12850">
    <property type="entry name" value="Metallophos_2"/>
    <property type="match status" value="1"/>
</dbReference>
<reference evidence="3 4" key="1">
    <citation type="submission" date="2018-06" db="EMBL/GenBank/DDBJ databases">
        <title>Genomic Encyclopedia of Type Strains, Phase IV (KMG-IV): sequencing the most valuable type-strain genomes for metagenomic binning, comparative biology and taxonomic classification.</title>
        <authorList>
            <person name="Goeker M."/>
        </authorList>
    </citation>
    <scope>NUCLEOTIDE SEQUENCE [LARGE SCALE GENOMIC DNA]</scope>
    <source>
        <strain evidence="3 4">DSM 5</strain>
    </source>
</reference>
<feature type="domain" description="Calcineurin-like phosphoesterase" evidence="2">
    <location>
        <begin position="1"/>
        <end position="178"/>
    </location>
</feature>
<dbReference type="SUPFAM" id="SSF56300">
    <property type="entry name" value="Metallo-dependent phosphatases"/>
    <property type="match status" value="1"/>
</dbReference>
<proteinExistence type="inferred from homology"/>
<dbReference type="AlphaFoldDB" id="A0A2W7MKE8"/>
<evidence type="ECO:0000259" key="2">
    <source>
        <dbReference type="Pfam" id="PF12850"/>
    </source>
</evidence>
<dbReference type="EMBL" id="QKZI01000001">
    <property type="protein sequence ID" value="PZX07607.1"/>
    <property type="molecule type" value="Genomic_DNA"/>
</dbReference>
<evidence type="ECO:0000256" key="1">
    <source>
        <dbReference type="ARBA" id="ARBA00008950"/>
    </source>
</evidence>
<dbReference type="InterPro" id="IPR024654">
    <property type="entry name" value="Calcineurin-like_PHP_lpxH"/>
</dbReference>
<protein>
    <submittedName>
        <fullName evidence="3">Putative phosphodiesterase</fullName>
    </submittedName>
</protein>
<keyword evidence="4" id="KW-1185">Reference proteome</keyword>
<evidence type="ECO:0000313" key="3">
    <source>
        <dbReference type="EMBL" id="PZX07607.1"/>
    </source>
</evidence>
<dbReference type="Proteomes" id="UP000248646">
    <property type="component" value="Unassembled WGS sequence"/>
</dbReference>